<sequence>MGSSDSKTVNPQIVIAGHRRSRSGASEIDDQICSGTQSGHKRTCSLSGQNQTQQRACHLKNLTPLDGTISVVGMSNVIHMGEAIYQAMNDINEQSLSLLPQPSSLPAPCQVVETFSVKRYINLQKHFNQEEPQMEMKFGYFLATMNSIKAV</sequence>
<keyword evidence="2" id="KW-1185">Reference proteome</keyword>
<dbReference type="PANTHER" id="PTHR47531">
    <property type="entry name" value="RING/U-BOX SUPERFAMILY PROTEIN"/>
    <property type="match status" value="1"/>
</dbReference>
<dbReference type="PANTHER" id="PTHR47531:SF2">
    <property type="entry name" value="RING_U-BOX SUPERFAMILY PROTEIN"/>
    <property type="match status" value="1"/>
</dbReference>
<proteinExistence type="predicted"/>
<name>A0A5N6N4C7_9ASTR</name>
<evidence type="ECO:0000313" key="1">
    <source>
        <dbReference type="EMBL" id="KAD4384967.1"/>
    </source>
</evidence>
<protein>
    <submittedName>
        <fullName evidence="1">Uncharacterized protein</fullName>
    </submittedName>
</protein>
<reference evidence="1 2" key="1">
    <citation type="submission" date="2019-05" db="EMBL/GenBank/DDBJ databases">
        <title>Mikania micrantha, genome provides insights into the molecular mechanism of rapid growth.</title>
        <authorList>
            <person name="Liu B."/>
        </authorList>
    </citation>
    <scope>NUCLEOTIDE SEQUENCE [LARGE SCALE GENOMIC DNA]</scope>
    <source>
        <strain evidence="1">NLD-2019</strain>
        <tissue evidence="1">Leaf</tissue>
    </source>
</reference>
<dbReference type="AlphaFoldDB" id="A0A5N6N4C7"/>
<dbReference type="Proteomes" id="UP000326396">
    <property type="component" value="Linkage Group LG3"/>
</dbReference>
<comment type="caution">
    <text evidence="1">The sequence shown here is derived from an EMBL/GenBank/DDBJ whole genome shotgun (WGS) entry which is preliminary data.</text>
</comment>
<dbReference type="EMBL" id="SZYD01000013">
    <property type="protein sequence ID" value="KAD4384967.1"/>
    <property type="molecule type" value="Genomic_DNA"/>
</dbReference>
<accession>A0A5N6N4C7</accession>
<organism evidence="1 2">
    <name type="scientific">Mikania micrantha</name>
    <name type="common">bitter vine</name>
    <dbReference type="NCBI Taxonomy" id="192012"/>
    <lineage>
        <taxon>Eukaryota</taxon>
        <taxon>Viridiplantae</taxon>
        <taxon>Streptophyta</taxon>
        <taxon>Embryophyta</taxon>
        <taxon>Tracheophyta</taxon>
        <taxon>Spermatophyta</taxon>
        <taxon>Magnoliopsida</taxon>
        <taxon>eudicotyledons</taxon>
        <taxon>Gunneridae</taxon>
        <taxon>Pentapetalae</taxon>
        <taxon>asterids</taxon>
        <taxon>campanulids</taxon>
        <taxon>Asterales</taxon>
        <taxon>Asteraceae</taxon>
        <taxon>Asteroideae</taxon>
        <taxon>Heliantheae alliance</taxon>
        <taxon>Eupatorieae</taxon>
        <taxon>Mikania</taxon>
    </lineage>
</organism>
<gene>
    <name evidence="1" type="ORF">E3N88_25135</name>
</gene>
<evidence type="ECO:0000313" key="2">
    <source>
        <dbReference type="Proteomes" id="UP000326396"/>
    </source>
</evidence>